<reference evidence="1 2" key="1">
    <citation type="submission" date="2020-08" db="EMBL/GenBank/DDBJ databases">
        <title>Genomic Encyclopedia of Type Strains, Phase IV (KMG-IV): sequencing the most valuable type-strain genomes for metagenomic binning, comparative biology and taxonomic classification.</title>
        <authorList>
            <person name="Goeker M."/>
        </authorList>
    </citation>
    <scope>NUCLEOTIDE SEQUENCE [LARGE SCALE GENOMIC DNA]</scope>
    <source>
        <strain evidence="1 2">DSM 19371</strain>
    </source>
</reference>
<organism evidence="1 2">
    <name type="scientific">Sphingobium scionense</name>
    <dbReference type="NCBI Taxonomy" id="1404341"/>
    <lineage>
        <taxon>Bacteria</taxon>
        <taxon>Pseudomonadati</taxon>
        <taxon>Pseudomonadota</taxon>
        <taxon>Alphaproteobacteria</taxon>
        <taxon>Sphingomonadales</taxon>
        <taxon>Sphingomonadaceae</taxon>
        <taxon>Sphingobium</taxon>
    </lineage>
</organism>
<dbReference type="RefSeq" id="WP_137405232.1">
    <property type="nucleotide sequence ID" value="NZ_JACIEU010000013.1"/>
</dbReference>
<keyword evidence="2" id="KW-1185">Reference proteome</keyword>
<dbReference type="EMBL" id="JACIEU010000013">
    <property type="protein sequence ID" value="MBB4149523.1"/>
    <property type="molecule type" value="Genomic_DNA"/>
</dbReference>
<evidence type="ECO:0000313" key="1">
    <source>
        <dbReference type="EMBL" id="MBB4149523.1"/>
    </source>
</evidence>
<comment type="caution">
    <text evidence="1">The sequence shown here is derived from an EMBL/GenBank/DDBJ whole genome shotgun (WGS) entry which is preliminary data.</text>
</comment>
<dbReference type="AlphaFoldDB" id="A0A7W6LS83"/>
<accession>A0A7W6LS83</accession>
<proteinExistence type="predicted"/>
<sequence>MSEWRDVHVGFEGDGVKISGIAVWQQNWRRTGEEAIQLPHPSYQHQRHRFDIYEVGPTDSLIRFAAGELSNGVWGFYIPA</sequence>
<gene>
    <name evidence="1" type="ORF">GGQ90_003315</name>
</gene>
<name>A0A7W6LS83_9SPHN</name>
<protein>
    <submittedName>
        <fullName evidence="1">Uncharacterized protein</fullName>
    </submittedName>
</protein>
<evidence type="ECO:0000313" key="2">
    <source>
        <dbReference type="Proteomes" id="UP000590524"/>
    </source>
</evidence>
<dbReference type="Proteomes" id="UP000590524">
    <property type="component" value="Unassembled WGS sequence"/>
</dbReference>